<evidence type="ECO:0000256" key="1">
    <source>
        <dbReference type="SAM" id="MobiDB-lite"/>
    </source>
</evidence>
<gene>
    <name evidence="2" type="ORF">WN51_13608</name>
</gene>
<sequence>MIKLQNLYSVSVNNIKHYFKRIIKHVDFPSVFHSTCCLNSMEDDEFLEDLQYFKFILEDEQISFDESDENSDDDEMMTAREDSDSSNEEWNDANNVTIMKSLDHESDIFHTALEERCSSSSTFPKQTEKSKQNNFFHDEGNDHSLKTESHIEHKNENKIQEGKRSYPQNDSTKYKSHSSKTSKKKSKRKNIKYKKTTQTNNHSSDDEVEVIPIKAKRYRKRRHRSRIDLEIRQFQNKNTNEELNYMADNEDSIDGLSQIRDEQISLFQTPFSSINSDFENRAFGTFDMNTIAEQWSTISPDRINNFLRCSCACPTFQELRQNPLSYIFYQQWMLLSLNNDPNFFPLRQVTTIPPAPSPMRHLYYEYPEFMTVPNRKC</sequence>
<keyword evidence="3" id="KW-1185">Reference proteome</keyword>
<dbReference type="EMBL" id="KQ435793">
    <property type="protein sequence ID" value="KOX74257.1"/>
    <property type="molecule type" value="Genomic_DNA"/>
</dbReference>
<evidence type="ECO:0000313" key="2">
    <source>
        <dbReference type="EMBL" id="KOX74257.1"/>
    </source>
</evidence>
<feature type="compositionally biased region" description="Acidic residues" evidence="1">
    <location>
        <begin position="64"/>
        <end position="76"/>
    </location>
</feature>
<accession>A0A0M8ZZS6</accession>
<name>A0A0M8ZZS6_9HYME</name>
<reference evidence="2 3" key="1">
    <citation type="submission" date="2015-07" db="EMBL/GenBank/DDBJ databases">
        <title>The genome of Melipona quadrifasciata.</title>
        <authorList>
            <person name="Pan H."/>
            <person name="Kapheim K."/>
        </authorList>
    </citation>
    <scope>NUCLEOTIDE SEQUENCE [LARGE SCALE GENOMIC DNA]</scope>
    <source>
        <strain evidence="2">0111107301</strain>
        <tissue evidence="2">Whole body</tissue>
    </source>
</reference>
<dbReference type="Proteomes" id="UP000053105">
    <property type="component" value="Unassembled WGS sequence"/>
</dbReference>
<evidence type="ECO:0000313" key="3">
    <source>
        <dbReference type="Proteomes" id="UP000053105"/>
    </source>
</evidence>
<dbReference type="AlphaFoldDB" id="A0A0M8ZZS6"/>
<protein>
    <submittedName>
        <fullName evidence="2">Uncharacterized protein</fullName>
    </submittedName>
</protein>
<feature type="region of interest" description="Disordered" evidence="1">
    <location>
        <begin position="119"/>
        <end position="208"/>
    </location>
</feature>
<organism evidence="2 3">
    <name type="scientific">Melipona quadrifasciata</name>
    <dbReference type="NCBI Taxonomy" id="166423"/>
    <lineage>
        <taxon>Eukaryota</taxon>
        <taxon>Metazoa</taxon>
        <taxon>Ecdysozoa</taxon>
        <taxon>Arthropoda</taxon>
        <taxon>Hexapoda</taxon>
        <taxon>Insecta</taxon>
        <taxon>Pterygota</taxon>
        <taxon>Neoptera</taxon>
        <taxon>Endopterygota</taxon>
        <taxon>Hymenoptera</taxon>
        <taxon>Apocrita</taxon>
        <taxon>Aculeata</taxon>
        <taxon>Apoidea</taxon>
        <taxon>Anthophila</taxon>
        <taxon>Apidae</taxon>
        <taxon>Melipona</taxon>
    </lineage>
</organism>
<feature type="region of interest" description="Disordered" evidence="1">
    <location>
        <begin position="64"/>
        <end position="91"/>
    </location>
</feature>
<feature type="compositionally biased region" description="Basic residues" evidence="1">
    <location>
        <begin position="174"/>
        <end position="195"/>
    </location>
</feature>
<dbReference type="OrthoDB" id="7635548at2759"/>
<feature type="compositionally biased region" description="Basic and acidic residues" evidence="1">
    <location>
        <begin position="126"/>
        <end position="164"/>
    </location>
</feature>
<proteinExistence type="predicted"/>